<dbReference type="Pfam" id="PF04203">
    <property type="entry name" value="Sortase"/>
    <property type="match status" value="1"/>
</dbReference>
<accession>A0A923E209</accession>
<evidence type="ECO:0000256" key="3">
    <source>
        <dbReference type="SAM" id="MobiDB-lite"/>
    </source>
</evidence>
<dbReference type="RefSeq" id="WP_221437823.1">
    <property type="nucleotide sequence ID" value="NZ_JACHMK010000001.1"/>
</dbReference>
<protein>
    <submittedName>
        <fullName evidence="5">Sortase A</fullName>
        <ecNumber evidence="5">3.4.22.70</ecNumber>
    </submittedName>
</protein>
<feature type="region of interest" description="Disordered" evidence="3">
    <location>
        <begin position="289"/>
        <end position="340"/>
    </location>
</feature>
<dbReference type="InterPro" id="IPR005754">
    <property type="entry name" value="Sortase"/>
</dbReference>
<dbReference type="EC" id="3.4.22.70" evidence="5"/>
<reference evidence="5" key="1">
    <citation type="submission" date="2020-08" db="EMBL/GenBank/DDBJ databases">
        <title>Sequencing the genomes of 1000 actinobacteria strains.</title>
        <authorList>
            <person name="Klenk H.-P."/>
        </authorList>
    </citation>
    <scope>NUCLEOTIDE SEQUENCE</scope>
    <source>
        <strain evidence="5">DSM 10695</strain>
    </source>
</reference>
<dbReference type="NCBIfam" id="TIGR01076">
    <property type="entry name" value="sortase_fam"/>
    <property type="match status" value="1"/>
</dbReference>
<name>A0A923E209_9ACTO</name>
<evidence type="ECO:0000256" key="1">
    <source>
        <dbReference type="ARBA" id="ARBA00022801"/>
    </source>
</evidence>
<keyword evidence="1 5" id="KW-0378">Hydrolase</keyword>
<feature type="active site" description="Acyl-thioester intermediate" evidence="2">
    <location>
        <position position="221"/>
    </location>
</feature>
<evidence type="ECO:0000313" key="5">
    <source>
        <dbReference type="EMBL" id="MBB6334513.1"/>
    </source>
</evidence>
<proteinExistence type="predicted"/>
<dbReference type="InterPro" id="IPR042002">
    <property type="entry name" value="Sortase_C"/>
</dbReference>
<dbReference type="NCBIfam" id="NF033745">
    <property type="entry name" value="class_C_sortase"/>
    <property type="match status" value="1"/>
</dbReference>
<dbReference type="InterPro" id="IPR023365">
    <property type="entry name" value="Sortase_dom-sf"/>
</dbReference>
<keyword evidence="4" id="KW-0472">Membrane</keyword>
<sequence>MKRFLNALVASVLLLLGTGLLIYPSAASWKAQWDQSHLIATYTDRVDRAKPTKDEQLAMARRYNAALASGAVLGENERIPSGTGSFPQGTDLERIAPYAQELNAGDDGFMARLRIEKIDVDLPVYHGTSDETLLKGAGHLEGTSLPVGGTSTRSVISAHRGMASATMFTNLDKVTIGDTFTIEVFGEVLTYRVISTKVVEPDASEEVLVEEGRDLVTLITCTPLGINTHRILVTGERVLPTPAADLDKAGNASGLPHFPWWALILTVVVLAISLYLVREAVLLRRARRHTADEPPAQDSSISVPTAPTGRRPRAAHRGRRRRGKGRAVRIEGVGHAPLST</sequence>
<feature type="active site" description="Proton donor/acceptor" evidence="2">
    <location>
        <position position="159"/>
    </location>
</feature>
<feature type="compositionally biased region" description="Basic residues" evidence="3">
    <location>
        <begin position="310"/>
        <end position="327"/>
    </location>
</feature>
<dbReference type="CDD" id="cd05827">
    <property type="entry name" value="Sortase_C"/>
    <property type="match status" value="1"/>
</dbReference>
<gene>
    <name evidence="5" type="ORF">HD592_001078</name>
</gene>
<organism evidence="5 6">
    <name type="scientific">Schaalia hyovaginalis</name>
    <dbReference type="NCBI Taxonomy" id="29316"/>
    <lineage>
        <taxon>Bacteria</taxon>
        <taxon>Bacillati</taxon>
        <taxon>Actinomycetota</taxon>
        <taxon>Actinomycetes</taxon>
        <taxon>Actinomycetales</taxon>
        <taxon>Actinomycetaceae</taxon>
        <taxon>Schaalia</taxon>
    </lineage>
</organism>
<comment type="caution">
    <text evidence="5">The sequence shown here is derived from an EMBL/GenBank/DDBJ whole genome shotgun (WGS) entry which is preliminary data.</text>
</comment>
<keyword evidence="4" id="KW-0812">Transmembrane</keyword>
<evidence type="ECO:0000256" key="4">
    <source>
        <dbReference type="SAM" id="Phobius"/>
    </source>
</evidence>
<evidence type="ECO:0000313" key="6">
    <source>
        <dbReference type="Proteomes" id="UP000617426"/>
    </source>
</evidence>
<dbReference type="AlphaFoldDB" id="A0A923E209"/>
<dbReference type="Gene3D" id="2.40.260.10">
    <property type="entry name" value="Sortase"/>
    <property type="match status" value="1"/>
</dbReference>
<keyword evidence="6" id="KW-1185">Reference proteome</keyword>
<keyword evidence="4" id="KW-1133">Transmembrane helix</keyword>
<dbReference type="GO" id="GO:0016787">
    <property type="term" value="F:hydrolase activity"/>
    <property type="evidence" value="ECO:0007669"/>
    <property type="project" value="UniProtKB-KW"/>
</dbReference>
<dbReference type="SUPFAM" id="SSF63817">
    <property type="entry name" value="Sortase"/>
    <property type="match status" value="1"/>
</dbReference>
<feature type="transmembrane region" description="Helical" evidence="4">
    <location>
        <begin position="258"/>
        <end position="277"/>
    </location>
</feature>
<evidence type="ECO:0000256" key="2">
    <source>
        <dbReference type="PIRSR" id="PIRSR605754-1"/>
    </source>
</evidence>
<dbReference type="EMBL" id="JACHMK010000001">
    <property type="protein sequence ID" value="MBB6334513.1"/>
    <property type="molecule type" value="Genomic_DNA"/>
</dbReference>
<dbReference type="Proteomes" id="UP000617426">
    <property type="component" value="Unassembled WGS sequence"/>
</dbReference>